<dbReference type="InterPro" id="IPR016135">
    <property type="entry name" value="UBQ-conjugating_enzyme/RWD"/>
</dbReference>
<gene>
    <name evidence="2" type="ORF">QYM36_006978</name>
</gene>
<evidence type="ECO:0000259" key="1">
    <source>
        <dbReference type="PROSITE" id="PS50127"/>
    </source>
</evidence>
<dbReference type="Proteomes" id="UP001187531">
    <property type="component" value="Unassembled WGS sequence"/>
</dbReference>
<feature type="domain" description="UBC core" evidence="1">
    <location>
        <begin position="467"/>
        <end position="618"/>
    </location>
</feature>
<dbReference type="Gene3D" id="3.10.110.10">
    <property type="entry name" value="Ubiquitin Conjugating Enzyme"/>
    <property type="match status" value="4"/>
</dbReference>
<name>A0AA88HT26_ARTSF</name>
<dbReference type="PROSITE" id="PS50127">
    <property type="entry name" value="UBC_2"/>
    <property type="match status" value="4"/>
</dbReference>
<accession>A0AA88HT26</accession>
<dbReference type="InterPro" id="IPR000608">
    <property type="entry name" value="UBC"/>
</dbReference>
<dbReference type="Pfam" id="PF00179">
    <property type="entry name" value="UQ_con"/>
    <property type="match status" value="4"/>
</dbReference>
<evidence type="ECO:0000313" key="2">
    <source>
        <dbReference type="EMBL" id="KAK2716678.1"/>
    </source>
</evidence>
<dbReference type="InterPro" id="IPR050113">
    <property type="entry name" value="Ub_conjugating_enzyme"/>
</dbReference>
<feature type="domain" description="UBC core" evidence="1">
    <location>
        <begin position="256"/>
        <end position="416"/>
    </location>
</feature>
<dbReference type="CDD" id="cd23799">
    <property type="entry name" value="UBCc_UBE2J"/>
    <property type="match status" value="4"/>
</dbReference>
<reference evidence="2" key="1">
    <citation type="submission" date="2023-07" db="EMBL/GenBank/DDBJ databases">
        <title>Chromosome-level genome assembly of Artemia franciscana.</title>
        <authorList>
            <person name="Jo E."/>
        </authorList>
    </citation>
    <scope>NUCLEOTIDE SEQUENCE</scope>
    <source>
        <tissue evidence="2">Whole body</tissue>
    </source>
</reference>
<feature type="domain" description="UBC core" evidence="1">
    <location>
        <begin position="630"/>
        <end position="790"/>
    </location>
</feature>
<sequence length="852" mass="99527">MNKQMSEFENEQMNTQMSEFENEQMNTQMSEFENEQMNTQMSEFENEQMNTQMSEFENEQMNTQMSEFENEQMNTQMSEKASLYRTLPIMSNTALLQIQRDLANFKKDPVPHIEVELLDSNLLECHFIFKGTENSLYAGGYYHGKIVFPRNYPSKPPAIYMITPNGRFSVNRSICLVSISHEHPSEWWPKWTLSSMLVSIFSFMLDYDNWIHLGGLRTSKTEKKKFAAASLEFNLNDPVVKTLFPDLYEEMEIKFDALLRIQRDLENFKKDPVLHIEIERLDSNIHEYHFLFKGTENSLYAGGYYHGKIIFPNDYPFKLPVIYMITPNGRFSVNQSICLMSISHEHPSEGWQKWTISSMLMSIFSFMLDYNNTRHEGGLWTSEREKKKFAADSLKFNLNDPVVKKLFPDLCKEMKKIDAARRNNDTSKKLTIRFFGRKNGLSDTFKKDSSYFSEASLYRTLPIMSNTALLQIQRDLANFKKDPVPHIEVELLDSNILECHFIFKGTENSLYAGGYYHGKIVFPRNYPSKPPAIYMITPNGRFSVNRSICLVSISHEHPSEWWPKWTLSSMLVSIFSFMLDYDNWIHLGGLRTSKTEKKKFAAASLEFNLNDPVVKTLFPDLYEEMEIKFDALLRIQRDLENFKKDPVLHIEIERLDSNIHEYHFLFKGTENSLYAGGYYHGKIIFPNDYPFKLPVIYMITPNGRFSVNQSICLMSISHEHPSEGWQKWTISSMLMSIFSFMLDYNNTRHEGGLWTSEREKKKFAADSLKFNLNDPVVKKLFPDLCKEMKKIDAARRNNGTSKKLTIRFFGRKNGLSDTFKKDSSYFSGMFRLIKLFKILKSSSEEESPRAAD</sequence>
<feature type="domain" description="UBC core" evidence="1">
    <location>
        <begin position="93"/>
        <end position="244"/>
    </location>
</feature>
<dbReference type="SMART" id="SM00212">
    <property type="entry name" value="UBCc"/>
    <property type="match status" value="4"/>
</dbReference>
<evidence type="ECO:0000313" key="3">
    <source>
        <dbReference type="Proteomes" id="UP001187531"/>
    </source>
</evidence>
<dbReference type="SUPFAM" id="SSF54495">
    <property type="entry name" value="UBC-like"/>
    <property type="match status" value="4"/>
</dbReference>
<comment type="caution">
    <text evidence="2">The sequence shown here is derived from an EMBL/GenBank/DDBJ whole genome shotgun (WGS) entry which is preliminary data.</text>
</comment>
<proteinExistence type="predicted"/>
<keyword evidence="3" id="KW-1185">Reference proteome</keyword>
<dbReference type="EMBL" id="JAVRJZ010000011">
    <property type="protein sequence ID" value="KAK2716678.1"/>
    <property type="molecule type" value="Genomic_DNA"/>
</dbReference>
<protein>
    <recommendedName>
        <fullName evidence="1">UBC core domain-containing protein</fullName>
    </recommendedName>
</protein>
<dbReference type="AlphaFoldDB" id="A0AA88HT26"/>
<dbReference type="PANTHER" id="PTHR24067">
    <property type="entry name" value="UBIQUITIN-CONJUGATING ENZYME E2"/>
    <property type="match status" value="1"/>
</dbReference>
<organism evidence="2 3">
    <name type="scientific">Artemia franciscana</name>
    <name type="common">Brine shrimp</name>
    <name type="synonym">Artemia sanfranciscana</name>
    <dbReference type="NCBI Taxonomy" id="6661"/>
    <lineage>
        <taxon>Eukaryota</taxon>
        <taxon>Metazoa</taxon>
        <taxon>Ecdysozoa</taxon>
        <taxon>Arthropoda</taxon>
        <taxon>Crustacea</taxon>
        <taxon>Branchiopoda</taxon>
        <taxon>Anostraca</taxon>
        <taxon>Artemiidae</taxon>
        <taxon>Artemia</taxon>
    </lineage>
</organism>